<evidence type="ECO:0000259" key="7">
    <source>
        <dbReference type="Pfam" id="PF02601"/>
    </source>
</evidence>
<dbReference type="GO" id="GO:0009318">
    <property type="term" value="C:exodeoxyribonuclease VII complex"/>
    <property type="evidence" value="ECO:0007669"/>
    <property type="project" value="UniProtKB-UniRule"/>
</dbReference>
<gene>
    <name evidence="5" type="primary">xseA</name>
    <name evidence="9" type="ordered locus">Psta_3973</name>
</gene>
<dbReference type="GO" id="GO:0006308">
    <property type="term" value="P:DNA catabolic process"/>
    <property type="evidence" value="ECO:0007669"/>
    <property type="project" value="UniProtKB-UniRule"/>
</dbReference>
<dbReference type="HOGENOM" id="CLU_023625_3_1_0"/>
<organism evidence="9 10">
    <name type="scientific">Pirellula staleyi (strain ATCC 27377 / DSM 6068 / ICPB 4128)</name>
    <name type="common">Pirella staleyi</name>
    <dbReference type="NCBI Taxonomy" id="530564"/>
    <lineage>
        <taxon>Bacteria</taxon>
        <taxon>Pseudomonadati</taxon>
        <taxon>Planctomycetota</taxon>
        <taxon>Planctomycetia</taxon>
        <taxon>Pirellulales</taxon>
        <taxon>Pirellulaceae</taxon>
        <taxon>Pirellula</taxon>
    </lineage>
</organism>
<evidence type="ECO:0000256" key="1">
    <source>
        <dbReference type="ARBA" id="ARBA00022490"/>
    </source>
</evidence>
<keyword evidence="2 5" id="KW-0540">Nuclease</keyword>
<evidence type="ECO:0000313" key="10">
    <source>
        <dbReference type="Proteomes" id="UP000001887"/>
    </source>
</evidence>
<dbReference type="KEGG" id="psl:Psta_3973"/>
<comment type="subcellular location">
    <subcellularLocation>
        <location evidence="5 6">Cytoplasm</location>
    </subcellularLocation>
</comment>
<evidence type="ECO:0000313" key="9">
    <source>
        <dbReference type="EMBL" id="ADB18627.1"/>
    </source>
</evidence>
<protein>
    <recommendedName>
        <fullName evidence="5">Exodeoxyribonuclease 7 large subunit</fullName>
        <ecNumber evidence="5">3.1.11.6</ecNumber>
    </recommendedName>
    <alternativeName>
        <fullName evidence="5">Exodeoxyribonuclease VII large subunit</fullName>
        <shortName evidence="5">Exonuclease VII large subunit</shortName>
    </alternativeName>
</protein>
<dbReference type="NCBIfam" id="TIGR00237">
    <property type="entry name" value="xseA"/>
    <property type="match status" value="1"/>
</dbReference>
<evidence type="ECO:0000256" key="6">
    <source>
        <dbReference type="RuleBase" id="RU004355"/>
    </source>
</evidence>
<evidence type="ECO:0000256" key="2">
    <source>
        <dbReference type="ARBA" id="ARBA00022722"/>
    </source>
</evidence>
<dbReference type="eggNOG" id="COG1570">
    <property type="taxonomic scope" value="Bacteria"/>
</dbReference>
<comment type="function">
    <text evidence="5">Bidirectionally degrades single-stranded DNA into large acid-insoluble oligonucleotides, which are then degraded further into small acid-soluble oligonucleotides.</text>
</comment>
<dbReference type="EMBL" id="CP001848">
    <property type="protein sequence ID" value="ADB18627.1"/>
    <property type="molecule type" value="Genomic_DNA"/>
</dbReference>
<comment type="similarity">
    <text evidence="5 6">Belongs to the XseA family.</text>
</comment>
<evidence type="ECO:0000256" key="3">
    <source>
        <dbReference type="ARBA" id="ARBA00022801"/>
    </source>
</evidence>
<sequence length="405" mass="44503">MSSTDESTPENALSVGEFTRLIRGVLEMQFSGVWVSGEVSEVTRPMSGHIYFTLKDDEAQLRCVMWRSAASRLKFKIEEGSELLCLGDIDIYPPRGSYQLVVRQAVPQGMGAMQLAFQQLHKKLAAEGLFDPARKRPLPKFPRKVAFVTSPTGAAVRDFLEVARRRWPGLSVLIIPARVQGEGAAAEIVRGIQIANRLADRPDVLLVGRGGGSVEDLWCFNEEPVVRAIYASEIPVVSAVGHEIDVTLADLVADLRALTPSEAAERIVPSRAELLERIMSARTRLASALASTTRQARRRLEGLAQRRVLSHPRDRLQSIAERLDLLDERLRSSVKRKLERLADRQAQLAASLHSLSPLAVLGRGYSVTQREADNRVVESPADAPDGTILRTRVAGGEVRSIVAGD</sequence>
<dbReference type="HAMAP" id="MF_00378">
    <property type="entry name" value="Exonuc_7_L"/>
    <property type="match status" value="1"/>
</dbReference>
<dbReference type="GO" id="GO:0008855">
    <property type="term" value="F:exodeoxyribonuclease VII activity"/>
    <property type="evidence" value="ECO:0007669"/>
    <property type="project" value="UniProtKB-UniRule"/>
</dbReference>
<dbReference type="PANTHER" id="PTHR30008">
    <property type="entry name" value="EXODEOXYRIBONUCLEASE 7 LARGE SUBUNIT"/>
    <property type="match status" value="1"/>
</dbReference>
<dbReference type="InterPro" id="IPR020579">
    <property type="entry name" value="Exonuc_VII_lsu_C"/>
</dbReference>
<dbReference type="GO" id="GO:0003676">
    <property type="term" value="F:nucleic acid binding"/>
    <property type="evidence" value="ECO:0007669"/>
    <property type="project" value="InterPro"/>
</dbReference>
<dbReference type="Pfam" id="PF13742">
    <property type="entry name" value="tRNA_anti_2"/>
    <property type="match status" value="1"/>
</dbReference>
<comment type="catalytic activity">
    <reaction evidence="5 6">
        <text>Exonucleolytic cleavage in either 5'- to 3'- or 3'- to 5'-direction to yield nucleoside 5'-phosphates.</text>
        <dbReference type="EC" id="3.1.11.6"/>
    </reaction>
</comment>
<feature type="domain" description="Exonuclease VII large subunit C-terminal" evidence="7">
    <location>
        <begin position="129"/>
        <end position="349"/>
    </location>
</feature>
<proteinExistence type="inferred from homology"/>
<dbReference type="GO" id="GO:0005737">
    <property type="term" value="C:cytoplasm"/>
    <property type="evidence" value="ECO:0007669"/>
    <property type="project" value="UniProtKB-SubCell"/>
</dbReference>
<dbReference type="Pfam" id="PF02601">
    <property type="entry name" value="Exonuc_VII_L"/>
    <property type="match status" value="1"/>
</dbReference>
<name>D2R216_PIRSD</name>
<accession>D2R216</accession>
<dbReference type="AlphaFoldDB" id="D2R216"/>
<dbReference type="EC" id="3.1.11.6" evidence="5"/>
<keyword evidence="3 5" id="KW-0378">Hydrolase</keyword>
<dbReference type="PANTHER" id="PTHR30008:SF0">
    <property type="entry name" value="EXODEOXYRIBONUCLEASE 7 LARGE SUBUNIT"/>
    <property type="match status" value="1"/>
</dbReference>
<dbReference type="Proteomes" id="UP000001887">
    <property type="component" value="Chromosome"/>
</dbReference>
<evidence type="ECO:0000259" key="8">
    <source>
        <dbReference type="Pfam" id="PF13742"/>
    </source>
</evidence>
<dbReference type="InterPro" id="IPR003753">
    <property type="entry name" value="Exonuc_VII_L"/>
</dbReference>
<dbReference type="CDD" id="cd04489">
    <property type="entry name" value="ExoVII_LU_OBF"/>
    <property type="match status" value="1"/>
</dbReference>
<keyword evidence="10" id="KW-1185">Reference proteome</keyword>
<keyword evidence="4 5" id="KW-0269">Exonuclease</keyword>
<reference evidence="9 10" key="1">
    <citation type="journal article" date="2009" name="Stand. Genomic Sci.">
        <title>Complete genome sequence of Pirellula staleyi type strain (ATCC 27377).</title>
        <authorList>
            <person name="Clum A."/>
            <person name="Tindall B.J."/>
            <person name="Sikorski J."/>
            <person name="Ivanova N."/>
            <person name="Mavrommatis K."/>
            <person name="Lucas S."/>
            <person name="Glavina del Rio T."/>
            <person name="Nolan M."/>
            <person name="Chen F."/>
            <person name="Tice H."/>
            <person name="Pitluck S."/>
            <person name="Cheng J.F."/>
            <person name="Chertkov O."/>
            <person name="Brettin T."/>
            <person name="Han C."/>
            <person name="Detter J.C."/>
            <person name="Kuske C."/>
            <person name="Bruce D."/>
            <person name="Goodwin L."/>
            <person name="Ovchinikova G."/>
            <person name="Pati A."/>
            <person name="Mikhailova N."/>
            <person name="Chen A."/>
            <person name="Palaniappan K."/>
            <person name="Land M."/>
            <person name="Hauser L."/>
            <person name="Chang Y.J."/>
            <person name="Jeffries C.D."/>
            <person name="Chain P."/>
            <person name="Rohde M."/>
            <person name="Goker M."/>
            <person name="Bristow J."/>
            <person name="Eisen J.A."/>
            <person name="Markowitz V."/>
            <person name="Hugenholtz P."/>
            <person name="Kyrpides N.C."/>
            <person name="Klenk H.P."/>
            <person name="Lapidus A."/>
        </authorList>
    </citation>
    <scope>NUCLEOTIDE SEQUENCE [LARGE SCALE GENOMIC DNA]</scope>
    <source>
        <strain evidence="10">ATCC 27377 / DSM 6068 / ICPB 4128</strain>
    </source>
</reference>
<dbReference type="STRING" id="530564.Psta_3973"/>
<dbReference type="OrthoDB" id="9802795at2"/>
<evidence type="ECO:0000256" key="4">
    <source>
        <dbReference type="ARBA" id="ARBA00022839"/>
    </source>
</evidence>
<feature type="domain" description="OB-fold nucleic acid binding" evidence="8">
    <location>
        <begin position="13"/>
        <end position="104"/>
    </location>
</feature>
<evidence type="ECO:0000256" key="5">
    <source>
        <dbReference type="HAMAP-Rule" id="MF_00378"/>
    </source>
</evidence>
<dbReference type="InterPro" id="IPR025824">
    <property type="entry name" value="OB-fold_nuc-bd_dom"/>
</dbReference>
<keyword evidence="1 5" id="KW-0963">Cytoplasm</keyword>
<comment type="subunit">
    <text evidence="5">Heterooligomer composed of large and small subunits.</text>
</comment>